<dbReference type="PANTHER" id="PTHR13316:SF0">
    <property type="entry name" value="ZINC FINGER CCHC DOMAIN-CONTAINING PROTEIN 8"/>
    <property type="match status" value="1"/>
</dbReference>
<sequence length="191" mass="22074">MFDYDLPPYIYKMRVLGYPPGYLPKYNIDTSISIIGSSEFNHVSSDSNVNNAEDVVIYPGFNAPVPTGVIDTSHKYGYPRINPKYFVPPKINLKTLNIPEPEDVIRLNITSVEVHARGYYFDPLSVNIFPSKRFWRSPPLLNENVIFENVNNLMQTCVDVNSEPFEDEQIPTNRLERIINYLRKDKKNNNL</sequence>
<dbReference type="GO" id="GO:0003723">
    <property type="term" value="F:RNA binding"/>
    <property type="evidence" value="ECO:0007669"/>
    <property type="project" value="TreeGrafter"/>
</dbReference>
<dbReference type="InterPro" id="IPR006568">
    <property type="entry name" value="PSP_pro-rich"/>
</dbReference>
<protein>
    <submittedName>
        <fullName evidence="7">Zinc finger CCHC domain-containing protein 8 (Trinotate prediction)</fullName>
    </submittedName>
</protein>
<keyword evidence="5" id="KW-0539">Nucleus</keyword>
<evidence type="ECO:0000256" key="3">
    <source>
        <dbReference type="ARBA" id="ARBA00022771"/>
    </source>
</evidence>
<reference evidence="7" key="1">
    <citation type="submission" date="2018-11" db="EMBL/GenBank/DDBJ databases">
        <title>Henneguya salminicola genome and transcriptome.</title>
        <authorList>
            <person name="Yahalomi D."/>
            <person name="Atkinson S.D."/>
            <person name="Neuhof M."/>
            <person name="Chang E.S."/>
            <person name="Philippe H."/>
            <person name="Cartwright P."/>
            <person name="Bartholomew J.L."/>
            <person name="Huchon D."/>
        </authorList>
    </citation>
    <scope>NUCLEOTIDE SEQUENCE</scope>
    <source>
        <strain evidence="7">Hz1</strain>
        <tissue evidence="7">Whole</tissue>
    </source>
</reference>
<comment type="subcellular location">
    <subcellularLocation>
        <location evidence="1">Nucleus</location>
    </subcellularLocation>
</comment>
<name>A0A6G3MFL7_HENSL</name>
<dbReference type="InterPro" id="IPR052115">
    <property type="entry name" value="NEXT_complex_subunit_ZCCHC8"/>
</dbReference>
<evidence type="ECO:0000256" key="2">
    <source>
        <dbReference type="ARBA" id="ARBA00022723"/>
    </source>
</evidence>
<dbReference type="GO" id="GO:0071013">
    <property type="term" value="C:catalytic step 2 spliceosome"/>
    <property type="evidence" value="ECO:0007669"/>
    <property type="project" value="TreeGrafter"/>
</dbReference>
<accession>A0A6G3MFL7</accession>
<feature type="domain" description="PSP proline-rich" evidence="6">
    <location>
        <begin position="3"/>
        <end position="29"/>
    </location>
</feature>
<dbReference type="Pfam" id="PF04046">
    <property type="entry name" value="PSP"/>
    <property type="match status" value="1"/>
</dbReference>
<dbReference type="PANTHER" id="PTHR13316">
    <property type="entry name" value="ZINC FINGER, CCHC DOMAIN CONTAINING 8"/>
    <property type="match status" value="1"/>
</dbReference>
<keyword evidence="3" id="KW-0863">Zinc-finger</keyword>
<dbReference type="EMBL" id="GHBP01001426">
    <property type="protein sequence ID" value="NDJ92736.1"/>
    <property type="molecule type" value="Transcribed_RNA"/>
</dbReference>
<organism evidence="7">
    <name type="scientific">Henneguya salminicola</name>
    <name type="common">Myxosporean</name>
    <dbReference type="NCBI Taxonomy" id="69463"/>
    <lineage>
        <taxon>Eukaryota</taxon>
        <taxon>Metazoa</taxon>
        <taxon>Cnidaria</taxon>
        <taxon>Myxozoa</taxon>
        <taxon>Myxosporea</taxon>
        <taxon>Bivalvulida</taxon>
        <taxon>Platysporina</taxon>
        <taxon>Myxobolidae</taxon>
        <taxon>Henneguya</taxon>
    </lineage>
</organism>
<keyword evidence="2" id="KW-0479">Metal-binding</keyword>
<evidence type="ECO:0000259" key="6">
    <source>
        <dbReference type="Pfam" id="PF04046"/>
    </source>
</evidence>
<evidence type="ECO:0000256" key="4">
    <source>
        <dbReference type="ARBA" id="ARBA00022833"/>
    </source>
</evidence>
<proteinExistence type="predicted"/>
<keyword evidence="4" id="KW-0862">Zinc</keyword>
<dbReference type="AlphaFoldDB" id="A0A6G3MFL7"/>
<dbReference type="GO" id="GO:0008270">
    <property type="term" value="F:zinc ion binding"/>
    <property type="evidence" value="ECO:0007669"/>
    <property type="project" value="UniProtKB-KW"/>
</dbReference>
<evidence type="ECO:0000256" key="1">
    <source>
        <dbReference type="ARBA" id="ARBA00004123"/>
    </source>
</evidence>
<evidence type="ECO:0000256" key="5">
    <source>
        <dbReference type="ARBA" id="ARBA00023242"/>
    </source>
</evidence>
<evidence type="ECO:0000313" key="7">
    <source>
        <dbReference type="EMBL" id="NDJ92736.1"/>
    </source>
</evidence>